<feature type="signal peptide" evidence="1">
    <location>
        <begin position="1"/>
        <end position="20"/>
    </location>
</feature>
<keyword evidence="3" id="KW-1185">Reference proteome</keyword>
<evidence type="ECO:0000313" key="2">
    <source>
        <dbReference type="EMBL" id="MFD0799221.1"/>
    </source>
</evidence>
<proteinExistence type="predicted"/>
<dbReference type="EMBL" id="JBHTHY010000022">
    <property type="protein sequence ID" value="MFD0799221.1"/>
    <property type="molecule type" value="Genomic_DNA"/>
</dbReference>
<reference evidence="3" key="1">
    <citation type="journal article" date="2019" name="Int. J. Syst. Evol. Microbiol.">
        <title>The Global Catalogue of Microorganisms (GCM) 10K type strain sequencing project: providing services to taxonomists for standard genome sequencing and annotation.</title>
        <authorList>
            <consortium name="The Broad Institute Genomics Platform"/>
            <consortium name="The Broad Institute Genome Sequencing Center for Infectious Disease"/>
            <person name="Wu L."/>
            <person name="Ma J."/>
        </authorList>
    </citation>
    <scope>NUCLEOTIDE SEQUENCE [LARGE SCALE GENOMIC DNA]</scope>
    <source>
        <strain evidence="3">CCUG 61948</strain>
    </source>
</reference>
<sequence>MQKLLSIVLMFLAVGMSAQTALYNSGNLRIHENGTLGFHTDLINEAPFDTNLGLAGFYGTDALRVSGSVVPLFHDVEIMVENGLNLNLGIDNANNTNFILGDINTPKNLNDIYYNFLDSDGFYIGEGDLTKVNGFAAIANQQNFVFPVGDGTFLRAVTLSSERTTLFAKCAYFFEDPSAPLSLNGSYDTNELGRELERVNAVEFWKLESDVAATINLSWNTRSNMGILTDDTNTIVLAGWSKTNIRWENLGASSVVGDLEEGFLTSLPFVPNDYDIIGLGVSKIPFEPLAKEVLSLDNYFVSPNGDGINDFLFIPELEESPNNLVRIYDRYGLKVFEKPNYRDEFSGIPNVDNLVVQKDQGLPAGVYFYTVFMKDLNLNYQGFLYLTNK</sequence>
<feature type="chain" id="PRO_5046204005" evidence="1">
    <location>
        <begin position="21"/>
        <end position="389"/>
    </location>
</feature>
<comment type="caution">
    <text evidence="2">The sequence shown here is derived from an EMBL/GenBank/DDBJ whole genome shotgun (WGS) entry which is preliminary data.</text>
</comment>
<accession>A0ABW3B8I6</accession>
<keyword evidence="1" id="KW-0732">Signal</keyword>
<dbReference type="Proteomes" id="UP001597012">
    <property type="component" value="Unassembled WGS sequence"/>
</dbReference>
<dbReference type="RefSeq" id="WP_379936144.1">
    <property type="nucleotide sequence ID" value="NZ_JBHTHY010000022.1"/>
</dbReference>
<protein>
    <submittedName>
        <fullName evidence="2">Gliding motility-associated C-terminal domain-containing protein</fullName>
    </submittedName>
</protein>
<gene>
    <name evidence="2" type="ORF">ACFQZJ_17250</name>
</gene>
<evidence type="ECO:0000313" key="3">
    <source>
        <dbReference type="Proteomes" id="UP001597012"/>
    </source>
</evidence>
<evidence type="ECO:0000256" key="1">
    <source>
        <dbReference type="SAM" id="SignalP"/>
    </source>
</evidence>
<name>A0ABW3B8I6_9FLAO</name>
<dbReference type="Pfam" id="PF13585">
    <property type="entry name" value="CHU_C"/>
    <property type="match status" value="1"/>
</dbReference>
<organism evidence="2 3">
    <name type="scientific">Maribacter chungangensis</name>
    <dbReference type="NCBI Taxonomy" id="1069117"/>
    <lineage>
        <taxon>Bacteria</taxon>
        <taxon>Pseudomonadati</taxon>
        <taxon>Bacteroidota</taxon>
        <taxon>Flavobacteriia</taxon>
        <taxon>Flavobacteriales</taxon>
        <taxon>Flavobacteriaceae</taxon>
        <taxon>Maribacter</taxon>
    </lineage>
</organism>